<dbReference type="Proteomes" id="UP000298030">
    <property type="component" value="Unassembled WGS sequence"/>
</dbReference>
<sequence length="669" mass="72061">MQPRAPSSPWLPLLSLLFLLSSQTHTALGAVTTYGLVPAAHQTTAIPDGSAPQATLAAYDGTVLTPPAPPQPALGPDLRLPEQPRDAGAVQGLSIPHRGGAGFYGFSVEMSVITQTIGKNSTHIFPAFLNLMANIIERSGSVLVRLGGNTQEYAKFHDGLFEDGRITQKEDSGSLQTTETPAVLYTIDLFRMMANISDLIPVKWFLGLPFNDTSTFHLDIAEHGQEILGDNLVALQAGNEPDLYGPHQKRVTPYLPENYNQELESLFTTVDANERISVKNKFVAPSVSHSNPDWALDNIWSTGFIDRFASRLYALTVERYLDNNCFVNFGTGTERIPQDVFPNYLTHQTHVELLSDYLGTSALAQQANLPFIMFETNTASCGGFAGVSQSFGAAMWILDYGMQMAYSNFSNALLHVGGQNVFYNPWISPPTNQSAFNEWTVGSVFYSAMIMAEAFGKQESRIVDLQVGSPLTPAYAIYEGNTLSKFALFNYVDDRSGANDLLVALTVTGGVPASVKVKYFLAESVASKRDMTWAGQTFGNNFEADGRLKGDLNVTTINCDVTNNVCGIPLRAPSFALVFMDGSSSDSQSLELLGQATATFATTARTKGHNTATVPPEVLATSNGHAGKERQNLGSTSRGSVSGAERSAVVGFVAIVVSAVVGAWAVVRS</sequence>
<dbReference type="PANTHER" id="PTHR36183">
    <property type="entry name" value="BETA-GLUCURONIDASE"/>
    <property type="match status" value="1"/>
</dbReference>
<keyword evidence="2" id="KW-0812">Transmembrane</keyword>
<dbReference type="Gene3D" id="3.20.20.80">
    <property type="entry name" value="Glycosidases"/>
    <property type="match status" value="1"/>
</dbReference>
<dbReference type="AlphaFoldDB" id="A0A4Y7SF09"/>
<feature type="chain" id="PRO_5021274493" description="Beta-glucuronidase C-terminal domain-containing protein" evidence="3">
    <location>
        <begin position="30"/>
        <end position="669"/>
    </location>
</feature>
<dbReference type="Pfam" id="PF16862">
    <property type="entry name" value="Glyco_hydro_79C"/>
    <property type="match status" value="1"/>
</dbReference>
<keyword evidence="3" id="KW-0732">Signal</keyword>
<evidence type="ECO:0000259" key="4">
    <source>
        <dbReference type="Pfam" id="PF16862"/>
    </source>
</evidence>
<keyword evidence="6" id="KW-1185">Reference proteome</keyword>
<organism evidence="5 6">
    <name type="scientific">Coprinellus micaceus</name>
    <name type="common">Glistening ink-cap mushroom</name>
    <name type="synonym">Coprinus micaceus</name>
    <dbReference type="NCBI Taxonomy" id="71717"/>
    <lineage>
        <taxon>Eukaryota</taxon>
        <taxon>Fungi</taxon>
        <taxon>Dikarya</taxon>
        <taxon>Basidiomycota</taxon>
        <taxon>Agaricomycotina</taxon>
        <taxon>Agaricomycetes</taxon>
        <taxon>Agaricomycetidae</taxon>
        <taxon>Agaricales</taxon>
        <taxon>Agaricineae</taxon>
        <taxon>Psathyrellaceae</taxon>
        <taxon>Coprinellus</taxon>
    </lineage>
</organism>
<keyword evidence="2" id="KW-0472">Membrane</keyword>
<feature type="signal peptide" evidence="3">
    <location>
        <begin position="1"/>
        <end position="29"/>
    </location>
</feature>
<dbReference type="SUPFAM" id="SSF51445">
    <property type="entry name" value="(Trans)glycosidases"/>
    <property type="match status" value="1"/>
</dbReference>
<feature type="domain" description="Beta-glucuronidase C-terminal" evidence="4">
    <location>
        <begin position="474"/>
        <end position="577"/>
    </location>
</feature>
<evidence type="ECO:0000313" key="6">
    <source>
        <dbReference type="Proteomes" id="UP000298030"/>
    </source>
</evidence>
<evidence type="ECO:0000256" key="3">
    <source>
        <dbReference type="SAM" id="SignalP"/>
    </source>
</evidence>
<feature type="region of interest" description="Disordered" evidence="1">
    <location>
        <begin position="607"/>
        <end position="641"/>
    </location>
</feature>
<dbReference type="InterPro" id="IPR052974">
    <property type="entry name" value="GH79_Enzymes"/>
</dbReference>
<feature type="transmembrane region" description="Helical" evidence="2">
    <location>
        <begin position="648"/>
        <end position="667"/>
    </location>
</feature>
<evidence type="ECO:0000256" key="1">
    <source>
        <dbReference type="SAM" id="MobiDB-lite"/>
    </source>
</evidence>
<dbReference type="STRING" id="71717.A0A4Y7SF09"/>
<dbReference type="EMBL" id="QPFP01000152">
    <property type="protein sequence ID" value="TEB20178.1"/>
    <property type="molecule type" value="Genomic_DNA"/>
</dbReference>
<gene>
    <name evidence="5" type="ORF">FA13DRAFT_1672748</name>
</gene>
<dbReference type="PANTHER" id="PTHR36183:SF2">
    <property type="entry name" value="BETA-GLUCURONIDASE C-TERMINAL DOMAIN-CONTAINING PROTEIN"/>
    <property type="match status" value="1"/>
</dbReference>
<keyword evidence="2" id="KW-1133">Transmembrane helix</keyword>
<proteinExistence type="predicted"/>
<protein>
    <recommendedName>
        <fullName evidence="4">Beta-glucuronidase C-terminal domain-containing protein</fullName>
    </recommendedName>
</protein>
<comment type="caution">
    <text evidence="5">The sequence shown here is derived from an EMBL/GenBank/DDBJ whole genome shotgun (WGS) entry which is preliminary data.</text>
</comment>
<evidence type="ECO:0000313" key="5">
    <source>
        <dbReference type="EMBL" id="TEB20178.1"/>
    </source>
</evidence>
<evidence type="ECO:0000256" key="2">
    <source>
        <dbReference type="SAM" id="Phobius"/>
    </source>
</evidence>
<dbReference type="InterPro" id="IPR031728">
    <property type="entry name" value="GlcAase_C"/>
</dbReference>
<reference evidence="5 6" key="1">
    <citation type="journal article" date="2019" name="Nat. Ecol. Evol.">
        <title>Megaphylogeny resolves global patterns of mushroom evolution.</title>
        <authorList>
            <person name="Varga T."/>
            <person name="Krizsan K."/>
            <person name="Foldi C."/>
            <person name="Dima B."/>
            <person name="Sanchez-Garcia M."/>
            <person name="Sanchez-Ramirez S."/>
            <person name="Szollosi G.J."/>
            <person name="Szarkandi J.G."/>
            <person name="Papp V."/>
            <person name="Albert L."/>
            <person name="Andreopoulos W."/>
            <person name="Angelini C."/>
            <person name="Antonin V."/>
            <person name="Barry K.W."/>
            <person name="Bougher N.L."/>
            <person name="Buchanan P."/>
            <person name="Buyck B."/>
            <person name="Bense V."/>
            <person name="Catcheside P."/>
            <person name="Chovatia M."/>
            <person name="Cooper J."/>
            <person name="Damon W."/>
            <person name="Desjardin D."/>
            <person name="Finy P."/>
            <person name="Geml J."/>
            <person name="Haridas S."/>
            <person name="Hughes K."/>
            <person name="Justo A."/>
            <person name="Karasinski D."/>
            <person name="Kautmanova I."/>
            <person name="Kiss B."/>
            <person name="Kocsube S."/>
            <person name="Kotiranta H."/>
            <person name="LaButti K.M."/>
            <person name="Lechner B.E."/>
            <person name="Liimatainen K."/>
            <person name="Lipzen A."/>
            <person name="Lukacs Z."/>
            <person name="Mihaltcheva S."/>
            <person name="Morgado L.N."/>
            <person name="Niskanen T."/>
            <person name="Noordeloos M.E."/>
            <person name="Ohm R.A."/>
            <person name="Ortiz-Santana B."/>
            <person name="Ovrebo C."/>
            <person name="Racz N."/>
            <person name="Riley R."/>
            <person name="Savchenko A."/>
            <person name="Shiryaev A."/>
            <person name="Soop K."/>
            <person name="Spirin V."/>
            <person name="Szebenyi C."/>
            <person name="Tomsovsky M."/>
            <person name="Tulloss R.E."/>
            <person name="Uehling J."/>
            <person name="Grigoriev I.V."/>
            <person name="Vagvolgyi C."/>
            <person name="Papp T."/>
            <person name="Martin F.M."/>
            <person name="Miettinen O."/>
            <person name="Hibbett D.S."/>
            <person name="Nagy L.G."/>
        </authorList>
    </citation>
    <scope>NUCLEOTIDE SEQUENCE [LARGE SCALE GENOMIC DNA]</scope>
    <source>
        <strain evidence="5 6">FP101781</strain>
    </source>
</reference>
<dbReference type="OrthoDB" id="2796951at2759"/>
<dbReference type="InterPro" id="IPR017853">
    <property type="entry name" value="GH"/>
</dbReference>
<name>A0A4Y7SF09_COPMI</name>
<accession>A0A4Y7SF09</accession>